<evidence type="ECO:0000256" key="9">
    <source>
        <dbReference type="ARBA" id="ARBA00022729"/>
    </source>
</evidence>
<dbReference type="STRING" id="72664.V4LTU2"/>
<evidence type="ECO:0000256" key="13">
    <source>
        <dbReference type="ARBA" id="ARBA00023324"/>
    </source>
</evidence>
<dbReference type="PANTHER" id="PTHR31517:SF17">
    <property type="entry name" value="PEROXIDASE 6"/>
    <property type="match status" value="1"/>
</dbReference>
<comment type="cofactor">
    <cofactor evidence="15 18">
        <name>heme b</name>
        <dbReference type="ChEBI" id="CHEBI:60344"/>
    </cofactor>
    <text evidence="15 18">Binds 1 heme b (iron(II)-protoporphyrin IX) group per subunit.</text>
</comment>
<evidence type="ECO:0000313" key="20">
    <source>
        <dbReference type="EMBL" id="ESQ54010.1"/>
    </source>
</evidence>
<dbReference type="InterPro" id="IPR019793">
    <property type="entry name" value="Peroxidases_heam-ligand_BS"/>
</dbReference>
<keyword evidence="9" id="KW-0732">Signal</keyword>
<dbReference type="SUPFAM" id="SSF48113">
    <property type="entry name" value="Heme-dependent peroxidases"/>
    <property type="match status" value="1"/>
</dbReference>
<dbReference type="EC" id="1.11.1.7" evidence="4 18"/>
<name>V4LTU2_EUTSA</name>
<feature type="binding site" evidence="15">
    <location>
        <position position="82"/>
    </location>
    <ligand>
        <name>Ca(2+)</name>
        <dbReference type="ChEBI" id="CHEBI:29108"/>
        <label>1</label>
    </ligand>
</feature>
<feature type="binding site" evidence="15">
    <location>
        <position position="73"/>
    </location>
    <ligand>
        <name>Ca(2+)</name>
        <dbReference type="ChEBI" id="CHEBI:29108"/>
        <label>1</label>
    </ligand>
</feature>
<gene>
    <name evidence="20" type="ORF">EUTSA_v10025685mg</name>
</gene>
<dbReference type="GO" id="GO:0140825">
    <property type="term" value="F:lactoperoxidase activity"/>
    <property type="evidence" value="ECO:0007669"/>
    <property type="project" value="UniProtKB-EC"/>
</dbReference>
<keyword evidence="7 18" id="KW-0349">Heme</keyword>
<feature type="disulfide bond" evidence="17">
    <location>
        <begin position="123"/>
        <end position="326"/>
    </location>
</feature>
<dbReference type="GO" id="GO:0042744">
    <property type="term" value="P:hydrogen peroxide catabolic process"/>
    <property type="evidence" value="ECO:0007669"/>
    <property type="project" value="UniProtKB-KW"/>
</dbReference>
<evidence type="ECO:0000256" key="16">
    <source>
        <dbReference type="PIRSR" id="PIRSR600823-4"/>
    </source>
</evidence>
<comment type="similarity">
    <text evidence="3">Belongs to the peroxidase family. Ascorbate peroxidase subfamily.</text>
</comment>
<feature type="disulfide bond" evidence="17">
    <location>
        <begin position="202"/>
        <end position="236"/>
    </location>
</feature>
<evidence type="ECO:0000256" key="14">
    <source>
        <dbReference type="PIRSR" id="PIRSR600823-1"/>
    </source>
</evidence>
<dbReference type="OMA" id="KFCPGTV"/>
<reference evidence="20 21" key="1">
    <citation type="journal article" date="2013" name="Front. Plant Sci.">
        <title>The Reference Genome of the Halophytic Plant Eutrema salsugineum.</title>
        <authorList>
            <person name="Yang R."/>
            <person name="Jarvis D.E."/>
            <person name="Chen H."/>
            <person name="Beilstein M.A."/>
            <person name="Grimwood J."/>
            <person name="Jenkins J."/>
            <person name="Shu S."/>
            <person name="Prochnik S."/>
            <person name="Xin M."/>
            <person name="Ma C."/>
            <person name="Schmutz J."/>
            <person name="Wing R.A."/>
            <person name="Mitchell-Olds T."/>
            <person name="Schumaker K.S."/>
            <person name="Wang X."/>
        </authorList>
    </citation>
    <scope>NUCLEOTIDE SEQUENCE [LARGE SCALE GENOMIC DNA]</scope>
</reference>
<protein>
    <recommendedName>
        <fullName evidence="4 18">Peroxidase</fullName>
        <ecNumber evidence="4 18">1.11.1.7</ecNumber>
    </recommendedName>
</protein>
<dbReference type="FunFam" id="1.10.520.10:FF:000008">
    <property type="entry name" value="Peroxidase"/>
    <property type="match status" value="1"/>
</dbReference>
<dbReference type="GO" id="GO:0046872">
    <property type="term" value="F:metal ion binding"/>
    <property type="evidence" value="ECO:0007669"/>
    <property type="project" value="UniProtKB-UniRule"/>
</dbReference>
<evidence type="ECO:0000256" key="18">
    <source>
        <dbReference type="RuleBase" id="RU362060"/>
    </source>
</evidence>
<dbReference type="PROSITE" id="PS50873">
    <property type="entry name" value="PEROXIDASE_4"/>
    <property type="match status" value="1"/>
</dbReference>
<evidence type="ECO:0000256" key="5">
    <source>
        <dbReference type="ARBA" id="ARBA00022525"/>
    </source>
</evidence>
<dbReference type="Gramene" id="ESQ54010">
    <property type="protein sequence ID" value="ESQ54010"/>
    <property type="gene ID" value="EUTSA_v10025685mg"/>
</dbReference>
<feature type="domain" description="Plant heme peroxidase family profile" evidence="19">
    <location>
        <begin position="31"/>
        <end position="330"/>
    </location>
</feature>
<feature type="binding site" evidence="15">
    <location>
        <position position="80"/>
    </location>
    <ligand>
        <name>Ca(2+)</name>
        <dbReference type="ChEBI" id="CHEBI:29108"/>
        <label>1</label>
    </ligand>
</feature>
<evidence type="ECO:0000256" key="4">
    <source>
        <dbReference type="ARBA" id="ARBA00012313"/>
    </source>
</evidence>
<keyword evidence="11 15" id="KW-0408">Iron</keyword>
<feature type="binding site" evidence="15">
    <location>
        <position position="196"/>
    </location>
    <ligand>
        <name>Ca(2+)</name>
        <dbReference type="ChEBI" id="CHEBI:29108"/>
        <label>2</label>
    </ligand>
</feature>
<dbReference type="FunFam" id="1.10.420.10:FF:000001">
    <property type="entry name" value="Peroxidase"/>
    <property type="match status" value="1"/>
</dbReference>
<dbReference type="Gene3D" id="1.10.420.10">
    <property type="entry name" value="Peroxidase, domain 2"/>
    <property type="match status" value="1"/>
</dbReference>
<dbReference type="Pfam" id="PF00141">
    <property type="entry name" value="peroxidase"/>
    <property type="match status" value="1"/>
</dbReference>
<dbReference type="PROSITE" id="PS00435">
    <property type="entry name" value="PEROXIDASE_1"/>
    <property type="match status" value="1"/>
</dbReference>
<evidence type="ECO:0000256" key="3">
    <source>
        <dbReference type="ARBA" id="ARBA00006873"/>
    </source>
</evidence>
<feature type="active site" description="Proton acceptor" evidence="14">
    <location>
        <position position="72"/>
    </location>
</feature>
<evidence type="ECO:0000313" key="21">
    <source>
        <dbReference type="Proteomes" id="UP000030689"/>
    </source>
</evidence>
<keyword evidence="12 17" id="KW-1015">Disulfide bond</keyword>
<dbReference type="Proteomes" id="UP000030689">
    <property type="component" value="Unassembled WGS sequence"/>
</dbReference>
<dbReference type="GO" id="GO:0005576">
    <property type="term" value="C:extracellular region"/>
    <property type="evidence" value="ECO:0007669"/>
    <property type="project" value="UniProtKB-SubCell"/>
</dbReference>
<dbReference type="CDD" id="cd00693">
    <property type="entry name" value="secretory_peroxidase"/>
    <property type="match status" value="1"/>
</dbReference>
<dbReference type="eggNOG" id="ENOG502QT3T">
    <property type="taxonomic scope" value="Eukaryota"/>
</dbReference>
<evidence type="ECO:0000256" key="17">
    <source>
        <dbReference type="PIRSR" id="PIRSR600823-5"/>
    </source>
</evidence>
<keyword evidence="5 18" id="KW-0964">Secreted</keyword>
<dbReference type="InterPro" id="IPR000823">
    <property type="entry name" value="Peroxidase_pln"/>
</dbReference>
<dbReference type="KEGG" id="eus:EUTSA_v10025685mg"/>
<feature type="disulfide bond" evidence="17">
    <location>
        <begin position="74"/>
        <end position="79"/>
    </location>
</feature>
<feature type="binding site" description="axial binding residue" evidence="15">
    <location>
        <position position="195"/>
    </location>
    <ligand>
        <name>heme b</name>
        <dbReference type="ChEBI" id="CHEBI:60344"/>
    </ligand>
    <ligandPart>
        <name>Fe</name>
        <dbReference type="ChEBI" id="CHEBI:18248"/>
    </ligandPart>
</feature>
<comment type="subcellular location">
    <subcellularLocation>
        <location evidence="18">Secreted</location>
    </subcellularLocation>
</comment>
<comment type="cofactor">
    <cofactor evidence="15 18">
        <name>Ca(2+)</name>
        <dbReference type="ChEBI" id="CHEBI:29108"/>
    </cofactor>
    <text evidence="15 18">Binds 2 calcium ions per subunit.</text>
</comment>
<keyword evidence="6 18" id="KW-0575">Peroxidase</keyword>
<organism evidence="20 21">
    <name type="scientific">Eutrema salsugineum</name>
    <name type="common">Saltwater cress</name>
    <name type="synonym">Sisymbrium salsugineum</name>
    <dbReference type="NCBI Taxonomy" id="72664"/>
    <lineage>
        <taxon>Eukaryota</taxon>
        <taxon>Viridiplantae</taxon>
        <taxon>Streptophyta</taxon>
        <taxon>Embryophyta</taxon>
        <taxon>Tracheophyta</taxon>
        <taxon>Spermatophyta</taxon>
        <taxon>Magnoliopsida</taxon>
        <taxon>eudicotyledons</taxon>
        <taxon>Gunneridae</taxon>
        <taxon>Pentapetalae</taxon>
        <taxon>rosids</taxon>
        <taxon>malvids</taxon>
        <taxon>Brassicales</taxon>
        <taxon>Brassicaceae</taxon>
        <taxon>Eutremeae</taxon>
        <taxon>Eutrema</taxon>
    </lineage>
</organism>
<accession>V4LTU2</accession>
<comment type="function">
    <text evidence="2">Removal of H(2)O(2), oxidation of toxic reductants, biosynthesis and degradation of lignin, suberization, auxin catabolism, response to environmental stresses such as wounding, pathogen attack and oxidative stress. These functions might be dependent on each isozyme/isoform in each plant tissue.</text>
</comment>
<feature type="binding site" evidence="15">
    <location>
        <position position="91"/>
    </location>
    <ligand>
        <name>Ca(2+)</name>
        <dbReference type="ChEBI" id="CHEBI:29108"/>
        <label>1</label>
    </ligand>
</feature>
<dbReference type="Gene3D" id="1.10.520.10">
    <property type="match status" value="1"/>
</dbReference>
<evidence type="ECO:0000256" key="8">
    <source>
        <dbReference type="ARBA" id="ARBA00022723"/>
    </source>
</evidence>
<sequence length="330" mass="35815">MASTVASYRINYSYLLNLLVFLSSFLTASSDLSFNFYAASCPVAEFLVRNTVRSASSSDPTIPGKLLRLLFHDCFVQGCDASVLIQGNSTERSDPGNASLGGFSVIERAKNAIEIFCPATVSCADIVALAARDAVEAAGGPVVEIPTGRRDGKVSVAADVRPNIIDTDFSLDKMIDAFSSKGLSIQDLVVLSGAHTIGASHCNAFDGRFKRDPKGNLELIDASLDNSYAETLMNKCSSSSSSSSLTVSNDPETSSRFDNQYYKNLEAHKGLFQTDSALMEDERTRKMVEDLASDEESFFQRWRESFVKLSMVGVRFGEDGEIRRSCSSVN</sequence>
<dbReference type="PRINTS" id="PR00461">
    <property type="entry name" value="PLPEROXIDASE"/>
</dbReference>
<feature type="binding site" evidence="15">
    <location>
        <position position="253"/>
    </location>
    <ligand>
        <name>Ca(2+)</name>
        <dbReference type="ChEBI" id="CHEBI:29108"/>
        <label>2</label>
    </ligand>
</feature>
<dbReference type="OrthoDB" id="2113341at2759"/>
<feature type="disulfide bond" evidence="17">
    <location>
        <begin position="41"/>
        <end position="117"/>
    </location>
</feature>
<dbReference type="InterPro" id="IPR002016">
    <property type="entry name" value="Haem_peroxidase"/>
</dbReference>
<dbReference type="GO" id="GO:0020037">
    <property type="term" value="F:heme binding"/>
    <property type="evidence" value="ECO:0007669"/>
    <property type="project" value="UniProtKB-UniRule"/>
</dbReference>
<evidence type="ECO:0000256" key="6">
    <source>
        <dbReference type="ARBA" id="ARBA00022559"/>
    </source>
</evidence>
<keyword evidence="21" id="KW-1185">Reference proteome</keyword>
<evidence type="ECO:0000256" key="15">
    <source>
        <dbReference type="PIRSR" id="PIRSR600823-3"/>
    </source>
</evidence>
<evidence type="ECO:0000256" key="2">
    <source>
        <dbReference type="ARBA" id="ARBA00002322"/>
    </source>
</evidence>
<evidence type="ECO:0000256" key="12">
    <source>
        <dbReference type="ARBA" id="ARBA00023157"/>
    </source>
</evidence>
<feature type="binding site" evidence="15">
    <location>
        <position position="78"/>
    </location>
    <ligand>
        <name>Ca(2+)</name>
        <dbReference type="ChEBI" id="CHEBI:29108"/>
        <label>1</label>
    </ligand>
</feature>
<comment type="similarity">
    <text evidence="18">Belongs to the peroxidase family. Classical plant (class III) peroxidase subfamily.</text>
</comment>
<dbReference type="PRINTS" id="PR00458">
    <property type="entry name" value="PEROXIDASE"/>
</dbReference>
<keyword evidence="10 18" id="KW-0560">Oxidoreductase</keyword>
<dbReference type="InterPro" id="IPR033905">
    <property type="entry name" value="Secretory_peroxidase"/>
</dbReference>
<evidence type="ECO:0000256" key="10">
    <source>
        <dbReference type="ARBA" id="ARBA00023002"/>
    </source>
</evidence>
<evidence type="ECO:0000256" key="1">
    <source>
        <dbReference type="ARBA" id="ARBA00000189"/>
    </source>
</evidence>
<evidence type="ECO:0000256" key="7">
    <source>
        <dbReference type="ARBA" id="ARBA00022617"/>
    </source>
</evidence>
<feature type="binding site" evidence="15">
    <location>
        <position position="258"/>
    </location>
    <ligand>
        <name>Ca(2+)</name>
        <dbReference type="ChEBI" id="CHEBI:29108"/>
        <label>2</label>
    </ligand>
</feature>
<dbReference type="PANTHER" id="PTHR31517">
    <property type="match status" value="1"/>
</dbReference>
<evidence type="ECO:0000256" key="11">
    <source>
        <dbReference type="ARBA" id="ARBA00023004"/>
    </source>
</evidence>
<feature type="binding site" evidence="15">
    <location>
        <position position="250"/>
    </location>
    <ligand>
        <name>Ca(2+)</name>
        <dbReference type="ChEBI" id="CHEBI:29108"/>
        <label>2</label>
    </ligand>
</feature>
<evidence type="ECO:0000259" key="19">
    <source>
        <dbReference type="PROSITE" id="PS50873"/>
    </source>
</evidence>
<dbReference type="GO" id="GO:0006979">
    <property type="term" value="P:response to oxidative stress"/>
    <property type="evidence" value="ECO:0007669"/>
    <property type="project" value="UniProtKB-UniRule"/>
</dbReference>
<dbReference type="InterPro" id="IPR010255">
    <property type="entry name" value="Haem_peroxidase_sf"/>
</dbReference>
<feature type="binding site" evidence="15">
    <location>
        <position position="76"/>
    </location>
    <ligand>
        <name>Ca(2+)</name>
        <dbReference type="ChEBI" id="CHEBI:29108"/>
        <label>1</label>
    </ligand>
</feature>
<proteinExistence type="inferred from homology"/>
<comment type="catalytic activity">
    <reaction evidence="1 18">
        <text>2 a phenolic donor + H2O2 = 2 a phenolic radical donor + 2 H2O</text>
        <dbReference type="Rhea" id="RHEA:56136"/>
        <dbReference type="ChEBI" id="CHEBI:15377"/>
        <dbReference type="ChEBI" id="CHEBI:16240"/>
        <dbReference type="ChEBI" id="CHEBI:139520"/>
        <dbReference type="ChEBI" id="CHEBI:139521"/>
        <dbReference type="EC" id="1.11.1.7"/>
    </reaction>
</comment>
<dbReference type="EMBL" id="KI517384">
    <property type="protein sequence ID" value="ESQ54010.1"/>
    <property type="molecule type" value="Genomic_DNA"/>
</dbReference>
<keyword evidence="15 18" id="KW-0106">Calcium</keyword>
<keyword evidence="13 18" id="KW-0376">Hydrogen peroxide</keyword>
<feature type="site" description="Transition state stabilizer" evidence="16">
    <location>
        <position position="68"/>
    </location>
</feature>
<keyword evidence="8 15" id="KW-0479">Metal-binding</keyword>
<dbReference type="AlphaFoldDB" id="V4LTU2"/>